<dbReference type="GeneID" id="36537754"/>
<dbReference type="InterPro" id="IPR027443">
    <property type="entry name" value="IPNS-like_sf"/>
</dbReference>
<dbReference type="Pfam" id="PF14226">
    <property type="entry name" value="DIOX_N"/>
    <property type="match status" value="1"/>
</dbReference>
<sequence length="331" mass="37772">MTNPQPPPILDFSVFYGNDSQAKTQLVQRVRECCLSNGFFQTTGHKVSPELQRRTFDCAKRFFDLPLAEKKKNERSMNCPFLTLARPNALTRGYEAFHSAPDRKEGLFLGPDLPEDHPYCVRRKLNCGPNRWPQGLDDLEEFKRISMEYYDAMFQLPKDIFAVLALTMDYEETFFNPLTEGAVATLRYLHYPPQPVGEAEKGLCITLLLQDGTGGLQVLDELTGEWLDVEPVPGAYIVNLANVFSRMTNENYKSALHRVINKSGLERYSIPFFFTGNPDYVCECLSRFRKEGEPVKYPPATVHEVVGEAVRANVERAKRYNAERQGVHTEL</sequence>
<comment type="caution">
    <text evidence="4">The sequence shown here is derived from an EMBL/GenBank/DDBJ whole genome shotgun (WGS) entry which is preliminary data.</text>
</comment>
<dbReference type="InterPro" id="IPR005123">
    <property type="entry name" value="Oxoglu/Fe-dep_dioxygenase_dom"/>
</dbReference>
<proteinExistence type="inferred from homology"/>
<dbReference type="InterPro" id="IPR026992">
    <property type="entry name" value="DIOX_N"/>
</dbReference>
<gene>
    <name evidence="4" type="ORF">P174DRAFT_464655</name>
</gene>
<dbReference type="VEuPathDB" id="FungiDB:P174DRAFT_464655"/>
<accession>A0A2I1BU74</accession>
<organism evidence="4 5">
    <name type="scientific">Aspergillus novofumigatus (strain IBT 16806)</name>
    <dbReference type="NCBI Taxonomy" id="1392255"/>
    <lineage>
        <taxon>Eukaryota</taxon>
        <taxon>Fungi</taxon>
        <taxon>Dikarya</taxon>
        <taxon>Ascomycota</taxon>
        <taxon>Pezizomycotina</taxon>
        <taxon>Eurotiomycetes</taxon>
        <taxon>Eurotiomycetidae</taxon>
        <taxon>Eurotiales</taxon>
        <taxon>Aspergillaceae</taxon>
        <taxon>Aspergillus</taxon>
        <taxon>Aspergillus subgen. Fumigati</taxon>
    </lineage>
</organism>
<name>A0A2I1BU74_ASPN1</name>
<dbReference type="PANTHER" id="PTHR47990">
    <property type="entry name" value="2-OXOGLUTARATE (2OG) AND FE(II)-DEPENDENT OXYGENASE SUPERFAMILY PROTEIN-RELATED"/>
    <property type="match status" value="1"/>
</dbReference>
<evidence type="ECO:0000313" key="5">
    <source>
        <dbReference type="Proteomes" id="UP000234474"/>
    </source>
</evidence>
<feature type="domain" description="Fe2OG dioxygenase" evidence="3">
    <location>
        <begin position="141"/>
        <end position="276"/>
    </location>
</feature>
<dbReference type="Proteomes" id="UP000234474">
    <property type="component" value="Unassembled WGS sequence"/>
</dbReference>
<dbReference type="AlphaFoldDB" id="A0A2I1BU74"/>
<keyword evidence="5" id="KW-1185">Reference proteome</keyword>
<dbReference type="SUPFAM" id="SSF51197">
    <property type="entry name" value="Clavaminate synthase-like"/>
    <property type="match status" value="1"/>
</dbReference>
<dbReference type="GO" id="GO:0016491">
    <property type="term" value="F:oxidoreductase activity"/>
    <property type="evidence" value="ECO:0007669"/>
    <property type="project" value="UniProtKB-KW"/>
</dbReference>
<dbReference type="GO" id="GO:0044283">
    <property type="term" value="P:small molecule biosynthetic process"/>
    <property type="evidence" value="ECO:0007669"/>
    <property type="project" value="UniProtKB-ARBA"/>
</dbReference>
<dbReference type="GO" id="GO:0046872">
    <property type="term" value="F:metal ion binding"/>
    <property type="evidence" value="ECO:0007669"/>
    <property type="project" value="UniProtKB-KW"/>
</dbReference>
<dbReference type="Gene3D" id="2.60.120.330">
    <property type="entry name" value="B-lactam Antibiotic, Isopenicillin N Synthase, Chain"/>
    <property type="match status" value="1"/>
</dbReference>
<evidence type="ECO:0000259" key="3">
    <source>
        <dbReference type="PROSITE" id="PS51471"/>
    </source>
</evidence>
<dbReference type="STRING" id="1392255.A0A2I1BU74"/>
<protein>
    <submittedName>
        <fullName evidence="4">Putative oxidoreductase</fullName>
    </submittedName>
</protein>
<dbReference type="EMBL" id="MSZS01000011">
    <property type="protein sequence ID" value="PKX88916.1"/>
    <property type="molecule type" value="Genomic_DNA"/>
</dbReference>
<evidence type="ECO:0000256" key="2">
    <source>
        <dbReference type="RuleBase" id="RU003682"/>
    </source>
</evidence>
<dbReference type="OrthoDB" id="288590at2759"/>
<dbReference type="InterPro" id="IPR050231">
    <property type="entry name" value="Iron_ascorbate_oxido_reductase"/>
</dbReference>
<dbReference type="InterPro" id="IPR044861">
    <property type="entry name" value="IPNS-like_FE2OG_OXY"/>
</dbReference>
<evidence type="ECO:0000313" key="4">
    <source>
        <dbReference type="EMBL" id="PKX88916.1"/>
    </source>
</evidence>
<evidence type="ECO:0000256" key="1">
    <source>
        <dbReference type="ARBA" id="ARBA00008056"/>
    </source>
</evidence>
<comment type="similarity">
    <text evidence="1 2">Belongs to the iron/ascorbate-dependent oxidoreductase family.</text>
</comment>
<reference evidence="5" key="1">
    <citation type="journal article" date="2018" name="Proc. Natl. Acad. Sci. U.S.A.">
        <title>Linking secondary metabolites to gene clusters through genome sequencing of six diverse Aspergillus species.</title>
        <authorList>
            <person name="Kaerboelling I."/>
            <person name="Vesth T.C."/>
            <person name="Frisvad J.C."/>
            <person name="Nybo J.L."/>
            <person name="Theobald S."/>
            <person name="Kuo A."/>
            <person name="Bowyer P."/>
            <person name="Matsuda Y."/>
            <person name="Mondo S."/>
            <person name="Lyhne E.K."/>
            <person name="Kogle M.E."/>
            <person name="Clum A."/>
            <person name="Lipzen A."/>
            <person name="Salamov A."/>
            <person name="Ngan C.Y."/>
            <person name="Daum C."/>
            <person name="Chiniquy J."/>
            <person name="Barry K."/>
            <person name="LaButti K."/>
            <person name="Haridas S."/>
            <person name="Simmons B.A."/>
            <person name="Magnuson J.K."/>
            <person name="Mortensen U.H."/>
            <person name="Larsen T.O."/>
            <person name="Grigoriev I.V."/>
            <person name="Baker S.E."/>
            <person name="Andersen M.R."/>
        </authorList>
    </citation>
    <scope>NUCLEOTIDE SEQUENCE [LARGE SCALE GENOMIC DNA]</scope>
    <source>
        <strain evidence="5">IBT 16806</strain>
    </source>
</reference>
<dbReference type="Pfam" id="PF03171">
    <property type="entry name" value="2OG-FeII_Oxy"/>
    <property type="match status" value="1"/>
</dbReference>
<dbReference type="OMA" id="NNTWNRG"/>
<dbReference type="PROSITE" id="PS51471">
    <property type="entry name" value="FE2OG_OXY"/>
    <property type="match status" value="1"/>
</dbReference>
<keyword evidence="2" id="KW-0560">Oxidoreductase</keyword>
<keyword evidence="2" id="KW-0408">Iron</keyword>
<keyword evidence="2" id="KW-0479">Metal-binding</keyword>
<dbReference type="RefSeq" id="XP_024677511.1">
    <property type="nucleotide sequence ID" value="XM_024830428.1"/>
</dbReference>